<keyword evidence="2" id="KW-1185">Reference proteome</keyword>
<dbReference type="Ensembl" id="ENSPMGT00000021453.1">
    <property type="protein sequence ID" value="ENSPMGP00000020130.1"/>
    <property type="gene ID" value="ENSPMGG00000016298.1"/>
</dbReference>
<reference evidence="1" key="2">
    <citation type="submission" date="2025-09" db="UniProtKB">
        <authorList>
            <consortium name="Ensembl"/>
        </authorList>
    </citation>
    <scope>IDENTIFICATION</scope>
</reference>
<reference evidence="1" key="1">
    <citation type="submission" date="2025-08" db="UniProtKB">
        <authorList>
            <consortium name="Ensembl"/>
        </authorList>
    </citation>
    <scope>IDENTIFICATION</scope>
</reference>
<protein>
    <submittedName>
        <fullName evidence="1">Uncharacterized protein</fullName>
    </submittedName>
</protein>
<sequence>MESIQRLKSQLRETEEQVQKAAQAGLDLLNQQMDLQNRLDEQRVEMTNMKLTTLTCLI</sequence>
<accession>A0A3B4ATT6</accession>
<evidence type="ECO:0000313" key="1">
    <source>
        <dbReference type="Ensembl" id="ENSPMGP00000020130.1"/>
    </source>
</evidence>
<evidence type="ECO:0000313" key="2">
    <source>
        <dbReference type="Proteomes" id="UP000261520"/>
    </source>
</evidence>
<proteinExistence type="predicted"/>
<name>A0A3B4ATT6_9GOBI</name>
<organism evidence="1 2">
    <name type="scientific">Periophthalmus magnuspinnatus</name>
    <dbReference type="NCBI Taxonomy" id="409849"/>
    <lineage>
        <taxon>Eukaryota</taxon>
        <taxon>Metazoa</taxon>
        <taxon>Chordata</taxon>
        <taxon>Craniata</taxon>
        <taxon>Vertebrata</taxon>
        <taxon>Euteleostomi</taxon>
        <taxon>Actinopterygii</taxon>
        <taxon>Neopterygii</taxon>
        <taxon>Teleostei</taxon>
        <taxon>Neoteleostei</taxon>
        <taxon>Acanthomorphata</taxon>
        <taxon>Gobiaria</taxon>
        <taxon>Gobiiformes</taxon>
        <taxon>Gobioidei</taxon>
        <taxon>Gobiidae</taxon>
        <taxon>Oxudercinae</taxon>
        <taxon>Periophthalmus</taxon>
    </lineage>
</organism>
<dbReference type="AlphaFoldDB" id="A0A3B4ATT6"/>
<dbReference type="Proteomes" id="UP000261520">
    <property type="component" value="Unplaced"/>
</dbReference>